<protein>
    <submittedName>
        <fullName evidence="3">Uncharacterized protein</fullName>
    </submittedName>
</protein>
<evidence type="ECO:0000313" key="4">
    <source>
        <dbReference type="Proteomes" id="UP001627154"/>
    </source>
</evidence>
<keyword evidence="4" id="KW-1185">Reference proteome</keyword>
<keyword evidence="1 2" id="KW-0193">Cuticle</keyword>
<evidence type="ECO:0000256" key="1">
    <source>
        <dbReference type="ARBA" id="ARBA00022460"/>
    </source>
</evidence>
<dbReference type="GO" id="GO:0042302">
    <property type="term" value="F:structural constituent of cuticle"/>
    <property type="evidence" value="ECO:0007669"/>
    <property type="project" value="UniProtKB-UniRule"/>
</dbReference>
<name>A0ABD2WIX6_9HYME</name>
<dbReference type="AlphaFoldDB" id="A0ABD2WIX6"/>
<dbReference type="EMBL" id="JBJJXI010000102">
    <property type="protein sequence ID" value="KAL3392792.1"/>
    <property type="molecule type" value="Genomic_DNA"/>
</dbReference>
<dbReference type="Pfam" id="PF00379">
    <property type="entry name" value="Chitin_bind_4"/>
    <property type="match status" value="1"/>
</dbReference>
<organism evidence="3 4">
    <name type="scientific">Trichogramma kaykai</name>
    <dbReference type="NCBI Taxonomy" id="54128"/>
    <lineage>
        <taxon>Eukaryota</taxon>
        <taxon>Metazoa</taxon>
        <taxon>Ecdysozoa</taxon>
        <taxon>Arthropoda</taxon>
        <taxon>Hexapoda</taxon>
        <taxon>Insecta</taxon>
        <taxon>Pterygota</taxon>
        <taxon>Neoptera</taxon>
        <taxon>Endopterygota</taxon>
        <taxon>Hymenoptera</taxon>
        <taxon>Apocrita</taxon>
        <taxon>Proctotrupomorpha</taxon>
        <taxon>Chalcidoidea</taxon>
        <taxon>Trichogrammatidae</taxon>
        <taxon>Trichogramma</taxon>
    </lineage>
</organism>
<accession>A0ABD2WIX6</accession>
<dbReference type="PANTHER" id="PTHR10380">
    <property type="entry name" value="CUTICLE PROTEIN"/>
    <property type="match status" value="1"/>
</dbReference>
<proteinExistence type="predicted"/>
<dbReference type="PANTHER" id="PTHR10380:SF218">
    <property type="entry name" value="ADULT CUTICLE PROTEIN 65AA-RELATED"/>
    <property type="match status" value="1"/>
</dbReference>
<sequence>MNTVRFPKSERSHKLITCTKNELSVEGESEYSSINREATLQVSTIRTHLPPKLEPSGPKQTITMKTVFAFVALLAVASALPQLHKRGAPAQEVQLVKELASNNDGLGKYQFAYELSDGQRREESADVQVVREARSGEETVLLRQTGSFSYVSPDDGKTYSVKYVADENGFQAVGEHIPKL</sequence>
<dbReference type="Proteomes" id="UP001627154">
    <property type="component" value="Unassembled WGS sequence"/>
</dbReference>
<dbReference type="InterPro" id="IPR050468">
    <property type="entry name" value="Cuticle_Struct_Prot"/>
</dbReference>
<dbReference type="PROSITE" id="PS51155">
    <property type="entry name" value="CHIT_BIND_RR_2"/>
    <property type="match status" value="1"/>
</dbReference>
<reference evidence="3 4" key="1">
    <citation type="journal article" date="2024" name="bioRxiv">
        <title>A reference genome for Trichogramma kaykai: A tiny desert-dwelling parasitoid wasp with competing sex-ratio distorters.</title>
        <authorList>
            <person name="Culotta J."/>
            <person name="Lindsey A.R."/>
        </authorList>
    </citation>
    <scope>NUCLEOTIDE SEQUENCE [LARGE SCALE GENOMIC DNA]</scope>
    <source>
        <strain evidence="3 4">KSX58</strain>
    </source>
</reference>
<dbReference type="InterPro" id="IPR000618">
    <property type="entry name" value="Insect_cuticle"/>
</dbReference>
<evidence type="ECO:0000256" key="2">
    <source>
        <dbReference type="PROSITE-ProRule" id="PRU00497"/>
    </source>
</evidence>
<evidence type="ECO:0000313" key="3">
    <source>
        <dbReference type="EMBL" id="KAL3392792.1"/>
    </source>
</evidence>
<comment type="caution">
    <text evidence="3">The sequence shown here is derived from an EMBL/GenBank/DDBJ whole genome shotgun (WGS) entry which is preliminary data.</text>
</comment>
<gene>
    <name evidence="3" type="ORF">TKK_012830</name>
</gene>